<evidence type="ECO:0000313" key="3">
    <source>
        <dbReference type="Proteomes" id="UP001610446"/>
    </source>
</evidence>
<sequence>MILKPSALLALPAELLVTIFQSCLSFKDGASLAASCKQLNEIWTEHHTPIYNRIALTTTPCYPELRQLLDDMEELPSDAQVLSKKNIARILEISKIGDDLVAEYETMLKEQPYHDPQVSRTLSTTEKLRFVRAQYQLLGLLKLKADGGHIKRIESMDLKTLFLLSDFLCVFSAHTISDPALRQIADADSIAPRILQQELRRQRNHHFRKLYTHGYRPVSVTPFESGGRFAWWCDRQQETFQEMVTGRVYKGEESEPKIREDIWYDSAEEE</sequence>
<evidence type="ECO:0000313" key="2">
    <source>
        <dbReference type="EMBL" id="KAL2836996.1"/>
    </source>
</evidence>
<proteinExistence type="predicted"/>
<evidence type="ECO:0008006" key="4">
    <source>
        <dbReference type="Google" id="ProtNLM"/>
    </source>
</evidence>
<keyword evidence="3" id="KW-1185">Reference proteome</keyword>
<dbReference type="EMBL" id="JBFXLU010000168">
    <property type="protein sequence ID" value="KAL2836996.1"/>
    <property type="molecule type" value="Genomic_DNA"/>
</dbReference>
<protein>
    <recommendedName>
        <fullName evidence="4">F-box domain-containing protein</fullName>
    </recommendedName>
</protein>
<keyword evidence="1" id="KW-0732">Signal</keyword>
<dbReference type="Proteomes" id="UP001610446">
    <property type="component" value="Unassembled WGS sequence"/>
</dbReference>
<dbReference type="SUPFAM" id="SSF81383">
    <property type="entry name" value="F-box domain"/>
    <property type="match status" value="1"/>
</dbReference>
<feature type="chain" id="PRO_5046972608" description="F-box domain-containing protein" evidence="1">
    <location>
        <begin position="26"/>
        <end position="270"/>
    </location>
</feature>
<dbReference type="InterPro" id="IPR036047">
    <property type="entry name" value="F-box-like_dom_sf"/>
</dbReference>
<feature type="signal peptide" evidence="1">
    <location>
        <begin position="1"/>
        <end position="25"/>
    </location>
</feature>
<name>A0ABR4JAW9_9EURO</name>
<gene>
    <name evidence="2" type="ORF">BJY01DRAFT_238047</name>
</gene>
<organism evidence="2 3">
    <name type="scientific">Aspergillus pseudoustus</name>
    <dbReference type="NCBI Taxonomy" id="1810923"/>
    <lineage>
        <taxon>Eukaryota</taxon>
        <taxon>Fungi</taxon>
        <taxon>Dikarya</taxon>
        <taxon>Ascomycota</taxon>
        <taxon>Pezizomycotina</taxon>
        <taxon>Eurotiomycetes</taxon>
        <taxon>Eurotiomycetidae</taxon>
        <taxon>Eurotiales</taxon>
        <taxon>Aspergillaceae</taxon>
        <taxon>Aspergillus</taxon>
        <taxon>Aspergillus subgen. Nidulantes</taxon>
    </lineage>
</organism>
<comment type="caution">
    <text evidence="2">The sequence shown here is derived from an EMBL/GenBank/DDBJ whole genome shotgun (WGS) entry which is preliminary data.</text>
</comment>
<accession>A0ABR4JAW9</accession>
<reference evidence="2 3" key="1">
    <citation type="submission" date="2024-07" db="EMBL/GenBank/DDBJ databases">
        <title>Section-level genome sequencing and comparative genomics of Aspergillus sections Usti and Cavernicolus.</title>
        <authorList>
            <consortium name="Lawrence Berkeley National Laboratory"/>
            <person name="Nybo J.L."/>
            <person name="Vesth T.C."/>
            <person name="Theobald S."/>
            <person name="Frisvad J.C."/>
            <person name="Larsen T.O."/>
            <person name="Kjaerboelling I."/>
            <person name="Rothschild-Mancinelli K."/>
            <person name="Lyhne E.K."/>
            <person name="Kogle M.E."/>
            <person name="Barry K."/>
            <person name="Clum A."/>
            <person name="Na H."/>
            <person name="Ledsgaard L."/>
            <person name="Lin J."/>
            <person name="Lipzen A."/>
            <person name="Kuo A."/>
            <person name="Riley R."/>
            <person name="Mondo S."/>
            <person name="Labutti K."/>
            <person name="Haridas S."/>
            <person name="Pangalinan J."/>
            <person name="Salamov A.A."/>
            <person name="Simmons B.A."/>
            <person name="Magnuson J.K."/>
            <person name="Chen J."/>
            <person name="Drula E."/>
            <person name="Henrissat B."/>
            <person name="Wiebenga A."/>
            <person name="Lubbers R.J."/>
            <person name="Gomes A.C."/>
            <person name="Makela M.R."/>
            <person name="Stajich J."/>
            <person name="Grigoriev I.V."/>
            <person name="Mortensen U.H."/>
            <person name="De Vries R.P."/>
            <person name="Baker S.E."/>
            <person name="Andersen M.R."/>
        </authorList>
    </citation>
    <scope>NUCLEOTIDE SEQUENCE [LARGE SCALE GENOMIC DNA]</scope>
    <source>
        <strain evidence="2 3">CBS 123904</strain>
    </source>
</reference>
<evidence type="ECO:0000256" key="1">
    <source>
        <dbReference type="SAM" id="SignalP"/>
    </source>
</evidence>